<gene>
    <name evidence="2" type="ORF">METZ01_LOCUS444472</name>
</gene>
<name>A0A382ZAA3_9ZZZZ</name>
<evidence type="ECO:0000256" key="1">
    <source>
        <dbReference type="SAM" id="MobiDB-lite"/>
    </source>
</evidence>
<proteinExistence type="predicted"/>
<evidence type="ECO:0000313" key="2">
    <source>
        <dbReference type="EMBL" id="SVD91618.1"/>
    </source>
</evidence>
<feature type="non-terminal residue" evidence="2">
    <location>
        <position position="27"/>
    </location>
</feature>
<dbReference type="EMBL" id="UINC01181765">
    <property type="protein sequence ID" value="SVD91618.1"/>
    <property type="molecule type" value="Genomic_DNA"/>
</dbReference>
<dbReference type="AlphaFoldDB" id="A0A382ZAA3"/>
<protein>
    <submittedName>
        <fullName evidence="2">Uncharacterized protein</fullName>
    </submittedName>
</protein>
<accession>A0A382ZAA3</accession>
<sequence>QASPHESLFRRIRTRHGSRAPATRAVL</sequence>
<feature type="non-terminal residue" evidence="2">
    <location>
        <position position="1"/>
    </location>
</feature>
<organism evidence="2">
    <name type="scientific">marine metagenome</name>
    <dbReference type="NCBI Taxonomy" id="408172"/>
    <lineage>
        <taxon>unclassified sequences</taxon>
        <taxon>metagenomes</taxon>
        <taxon>ecological metagenomes</taxon>
    </lineage>
</organism>
<feature type="region of interest" description="Disordered" evidence="1">
    <location>
        <begin position="1"/>
        <end position="27"/>
    </location>
</feature>
<reference evidence="2" key="1">
    <citation type="submission" date="2018-05" db="EMBL/GenBank/DDBJ databases">
        <authorList>
            <person name="Lanie J.A."/>
            <person name="Ng W.-L."/>
            <person name="Kazmierczak K.M."/>
            <person name="Andrzejewski T.M."/>
            <person name="Davidsen T.M."/>
            <person name="Wayne K.J."/>
            <person name="Tettelin H."/>
            <person name="Glass J.I."/>
            <person name="Rusch D."/>
            <person name="Podicherti R."/>
            <person name="Tsui H.-C.T."/>
            <person name="Winkler M.E."/>
        </authorList>
    </citation>
    <scope>NUCLEOTIDE SEQUENCE</scope>
</reference>